<dbReference type="Proteomes" id="UP000609651">
    <property type="component" value="Unassembled WGS sequence"/>
</dbReference>
<dbReference type="InterPro" id="IPR023214">
    <property type="entry name" value="HAD_sf"/>
</dbReference>
<sequence length="298" mass="33484">MSDNPLDTQFTARTKDFLVGIDSDGCAFDTMELKHKECFIPNIIKSFGLQACSKYGRECAEFVNLYSKERGINRFPALLSVLDLLAERPEVRRREVELPALKGLREWVARETRLGNPTLIEELDRNPDEDLKQCLVWSEQVNRDIDDMVHGVSPYPMVRESLQKLHSVADMIVCSATPNDALAKEWGEHDIAKFVQAICGQEAGGKKETLGQAAGYGYEKGKVLMMGDAPGDLKAARHVGALFYPINPGHEEESWERFYGEGCDRFLGGTYAGEYEAELIAEFQAYLPEEPTWPRVGK</sequence>
<name>A0ABX1V993_9PLAN</name>
<dbReference type="InterPro" id="IPR036412">
    <property type="entry name" value="HAD-like_sf"/>
</dbReference>
<keyword evidence="2" id="KW-1185">Reference proteome</keyword>
<proteinExistence type="predicted"/>
<dbReference type="RefSeq" id="WP_171183873.1">
    <property type="nucleotide sequence ID" value="NZ_WTPX01000014.1"/>
</dbReference>
<dbReference type="EMBL" id="WTPX01000014">
    <property type="protein sequence ID" value="NNJ24672.1"/>
    <property type="molecule type" value="Genomic_DNA"/>
</dbReference>
<reference evidence="1 2" key="1">
    <citation type="journal article" date="2020" name="Syst. Appl. Microbiol.">
        <title>Alienimonas chondri sp. nov., a novel planctomycete isolated from the biofilm of the red alga Chondrus crispus.</title>
        <authorList>
            <person name="Vitorino I."/>
            <person name="Albuquerque L."/>
            <person name="Wiegand S."/>
            <person name="Kallscheuer N."/>
            <person name="da Costa M.S."/>
            <person name="Lobo-da-Cunha A."/>
            <person name="Jogler C."/>
            <person name="Lage O.M."/>
        </authorList>
    </citation>
    <scope>NUCLEOTIDE SEQUENCE [LARGE SCALE GENOMIC DNA]</scope>
    <source>
        <strain evidence="1 2">LzC2</strain>
    </source>
</reference>
<dbReference type="CDD" id="cd01427">
    <property type="entry name" value="HAD_like"/>
    <property type="match status" value="1"/>
</dbReference>
<dbReference type="SUPFAM" id="SSF56784">
    <property type="entry name" value="HAD-like"/>
    <property type="match status" value="1"/>
</dbReference>
<gene>
    <name evidence="1" type="ORF">LzC2_07310</name>
</gene>
<protein>
    <recommendedName>
        <fullName evidence="3">Phosphoglycolate phosphatase</fullName>
    </recommendedName>
</protein>
<dbReference type="Gene3D" id="3.40.50.1000">
    <property type="entry name" value="HAD superfamily/HAD-like"/>
    <property type="match status" value="1"/>
</dbReference>
<evidence type="ECO:0000313" key="2">
    <source>
        <dbReference type="Proteomes" id="UP000609651"/>
    </source>
</evidence>
<evidence type="ECO:0000313" key="1">
    <source>
        <dbReference type="EMBL" id="NNJ24672.1"/>
    </source>
</evidence>
<evidence type="ECO:0008006" key="3">
    <source>
        <dbReference type="Google" id="ProtNLM"/>
    </source>
</evidence>
<comment type="caution">
    <text evidence="1">The sequence shown here is derived from an EMBL/GenBank/DDBJ whole genome shotgun (WGS) entry which is preliminary data.</text>
</comment>
<organism evidence="1 2">
    <name type="scientific">Alienimonas chondri</name>
    <dbReference type="NCBI Taxonomy" id="2681879"/>
    <lineage>
        <taxon>Bacteria</taxon>
        <taxon>Pseudomonadati</taxon>
        <taxon>Planctomycetota</taxon>
        <taxon>Planctomycetia</taxon>
        <taxon>Planctomycetales</taxon>
        <taxon>Planctomycetaceae</taxon>
        <taxon>Alienimonas</taxon>
    </lineage>
</organism>
<dbReference type="Pfam" id="PF00702">
    <property type="entry name" value="Hydrolase"/>
    <property type="match status" value="1"/>
</dbReference>
<accession>A0ABX1V993</accession>